<feature type="non-terminal residue" evidence="5">
    <location>
        <position position="1"/>
    </location>
</feature>
<dbReference type="Pfam" id="PF13976">
    <property type="entry name" value="gag_pre-integrs"/>
    <property type="match status" value="1"/>
</dbReference>
<dbReference type="InterPro" id="IPR013103">
    <property type="entry name" value="RVT_2"/>
</dbReference>
<dbReference type="Proteomes" id="UP000265520">
    <property type="component" value="Unassembled WGS sequence"/>
</dbReference>
<feature type="compositionally biased region" description="Low complexity" evidence="3">
    <location>
        <begin position="457"/>
        <end position="479"/>
    </location>
</feature>
<evidence type="ECO:0000256" key="2">
    <source>
        <dbReference type="ARBA" id="ARBA00022801"/>
    </source>
</evidence>
<dbReference type="PANTHER" id="PTHR42648">
    <property type="entry name" value="TRANSPOSASE, PUTATIVE-RELATED"/>
    <property type="match status" value="1"/>
</dbReference>
<dbReference type="PANTHER" id="PTHR42648:SF26">
    <property type="entry name" value="INTEGRASE CATALYTIC DOMAIN-CONTAINING PROTEIN"/>
    <property type="match status" value="1"/>
</dbReference>
<dbReference type="PROSITE" id="PS50994">
    <property type="entry name" value="INTEGRASE"/>
    <property type="match status" value="1"/>
</dbReference>
<evidence type="ECO:0000313" key="5">
    <source>
        <dbReference type="EMBL" id="MCH80541.1"/>
    </source>
</evidence>
<feature type="compositionally biased region" description="Polar residues" evidence="3">
    <location>
        <begin position="432"/>
        <end position="456"/>
    </location>
</feature>
<feature type="domain" description="Integrase catalytic" evidence="4">
    <location>
        <begin position="146"/>
        <end position="310"/>
    </location>
</feature>
<dbReference type="InterPro" id="IPR025724">
    <property type="entry name" value="GAG-pre-integrase_dom"/>
</dbReference>
<protein>
    <submittedName>
        <fullName evidence="5">Retrovirus-related Pol polyprotein from transposon TNT 1-94</fullName>
    </submittedName>
</protein>
<evidence type="ECO:0000256" key="1">
    <source>
        <dbReference type="ARBA" id="ARBA00022723"/>
    </source>
</evidence>
<evidence type="ECO:0000259" key="4">
    <source>
        <dbReference type="PROSITE" id="PS50994"/>
    </source>
</evidence>
<organism evidence="5 6">
    <name type="scientific">Trifolium medium</name>
    <dbReference type="NCBI Taxonomy" id="97028"/>
    <lineage>
        <taxon>Eukaryota</taxon>
        <taxon>Viridiplantae</taxon>
        <taxon>Streptophyta</taxon>
        <taxon>Embryophyta</taxon>
        <taxon>Tracheophyta</taxon>
        <taxon>Spermatophyta</taxon>
        <taxon>Magnoliopsida</taxon>
        <taxon>eudicotyledons</taxon>
        <taxon>Gunneridae</taxon>
        <taxon>Pentapetalae</taxon>
        <taxon>rosids</taxon>
        <taxon>fabids</taxon>
        <taxon>Fabales</taxon>
        <taxon>Fabaceae</taxon>
        <taxon>Papilionoideae</taxon>
        <taxon>50 kb inversion clade</taxon>
        <taxon>NPAAA clade</taxon>
        <taxon>Hologalegina</taxon>
        <taxon>IRL clade</taxon>
        <taxon>Trifolieae</taxon>
        <taxon>Trifolium</taxon>
    </lineage>
</organism>
<dbReference type="Pfam" id="PF07727">
    <property type="entry name" value="RVT_2"/>
    <property type="match status" value="1"/>
</dbReference>
<dbReference type="AlphaFoldDB" id="A0A392LZX2"/>
<dbReference type="GO" id="GO:0016787">
    <property type="term" value="F:hydrolase activity"/>
    <property type="evidence" value="ECO:0007669"/>
    <property type="project" value="UniProtKB-KW"/>
</dbReference>
<evidence type="ECO:0000256" key="3">
    <source>
        <dbReference type="SAM" id="MobiDB-lite"/>
    </source>
</evidence>
<dbReference type="SUPFAM" id="SSF56672">
    <property type="entry name" value="DNA/RNA polymerases"/>
    <property type="match status" value="1"/>
</dbReference>
<dbReference type="Pfam" id="PF00665">
    <property type="entry name" value="rve"/>
    <property type="match status" value="1"/>
</dbReference>
<reference evidence="5 6" key="1">
    <citation type="journal article" date="2018" name="Front. Plant Sci.">
        <title>Red Clover (Trifolium pratense) and Zigzag Clover (T. medium) - A Picture of Genomic Similarities and Differences.</title>
        <authorList>
            <person name="Dluhosova J."/>
            <person name="Istvanek J."/>
            <person name="Nedelnik J."/>
            <person name="Repkova J."/>
        </authorList>
    </citation>
    <scope>NUCLEOTIDE SEQUENCE [LARGE SCALE GENOMIC DNA]</scope>
    <source>
        <strain evidence="6">cv. 10/8</strain>
        <tissue evidence="5">Leaf</tissue>
    </source>
</reference>
<keyword evidence="6" id="KW-1185">Reference proteome</keyword>
<dbReference type="InterPro" id="IPR001584">
    <property type="entry name" value="Integrase_cat-core"/>
</dbReference>
<feature type="compositionally biased region" description="Low complexity" evidence="3">
    <location>
        <begin position="505"/>
        <end position="526"/>
    </location>
</feature>
<feature type="compositionally biased region" description="Polar residues" evidence="3">
    <location>
        <begin position="385"/>
        <end position="395"/>
    </location>
</feature>
<feature type="compositionally biased region" description="Low complexity" evidence="3">
    <location>
        <begin position="416"/>
        <end position="431"/>
    </location>
</feature>
<evidence type="ECO:0000313" key="6">
    <source>
        <dbReference type="Proteomes" id="UP000265520"/>
    </source>
</evidence>
<dbReference type="GO" id="GO:0046872">
    <property type="term" value="F:metal ion binding"/>
    <property type="evidence" value="ECO:0007669"/>
    <property type="project" value="UniProtKB-KW"/>
</dbReference>
<name>A0A392LZX2_9FABA</name>
<comment type="caution">
    <text evidence="5">The sequence shown here is derived from an EMBL/GenBank/DDBJ whole genome shotgun (WGS) entry which is preliminary data.</text>
</comment>
<proteinExistence type="predicted"/>
<gene>
    <name evidence="5" type="ORF">A2U01_0001311</name>
</gene>
<dbReference type="Gene3D" id="3.30.420.10">
    <property type="entry name" value="Ribonuclease H-like superfamily/Ribonuclease H"/>
    <property type="match status" value="1"/>
</dbReference>
<dbReference type="EMBL" id="LXQA010001172">
    <property type="protein sequence ID" value="MCH80541.1"/>
    <property type="molecule type" value="Genomic_DNA"/>
</dbReference>
<keyword evidence="2" id="KW-0378">Hydrolase</keyword>
<accession>A0A392LZX2</accession>
<dbReference type="GO" id="GO:0015074">
    <property type="term" value="P:DNA integration"/>
    <property type="evidence" value="ECO:0007669"/>
    <property type="project" value="InterPro"/>
</dbReference>
<sequence>GSSKILLRGHLGDDGLYQFDSPIQHKFEASAFSPYKPTVHSVCQANNGVCLVPNTSFSVPSPRCNNVESSNTSTDSSPSSNNSSIQYFPSLYIIWHSRLGHPHHEVLKHILKLCNQQLPNKNLSDFCSACCLGKVHRLPSVSSTATYTKPLELVFCDLWGPAPVESFGGYSYFLTCVDAYTRFTWIFPLKLKSHTLSTFQNFKSKVELQYNLPIKVVQTDGGGEFCHFTQFLTPLGIIHRLTCTHTHHQNGSVERKHRHIVENGLTLLAHAKVPLHFWDHAFLTATYLINRLPSPTLDNKSPFFLLNFKIPDYKFLKTFGCACFPFLRPYNTQKMNFHSKECIFLGYSPVYKGYKCLDSTGKIFISKDVMFNKARFPYNELFPSDQPSHQPLSVNSTSPTLSSFPPTPNPVPIPPSSLAAPPHTVAPHTTPIQSLNTPIVSLTPNDSSHNSLTSQIPSTHPSNSVSPSNSSYSPHSNSNLFNSPTPTASGLGNGPVLHPTPITIVPPSSVDTSSVSPASTDASVSPNTPDPPVITHRIHPQNTHTMAMQHPEWLQAMKSEYDALMTNNTWSLVQLPDDRKAIGCKWVFRLKQNPDGSINKYKARLVAKGFHQKHGFDYTETFSPVVKPVTVRTVLTLAVTNKWSIQQLDINNAFLNGLLDEEVYMVQPPGFEATDKSLVCKLQRALYGLKQAPRAWFERLRSALVKLGFVPIKCDPSLFTLHVKHHTIFLLVYVDDIIITGSSNGLIQQLIHKLNSEFSLKDLGKLDYFLGIEVHHDKSGSLLLSQTKYIRDLLTKANMENANGMASPMASSIKLSKFGSNHVSDPTFFRSIVGGLHYATITRPEISYSVNKVCQFLSFPLEEHWKAVKRIRRYLKGTIHHGLLIKPAPTGAPMALVGFCDADWESNPDDRRSTSGAYIYLGPNLVSWWAKKQTLVARSSAEAEYRSLAQVSAEILWMQSLLKELKIPIKVPQIFCDNPSAVSLAHNPVLHSRTKHMELDIFFVREKVMNKSHYLLQGSYNSETN</sequence>
<keyword evidence="1" id="KW-0479">Metal-binding</keyword>
<dbReference type="InterPro" id="IPR036397">
    <property type="entry name" value="RNaseH_sf"/>
</dbReference>
<dbReference type="CDD" id="cd09272">
    <property type="entry name" value="RNase_HI_RT_Ty1"/>
    <property type="match status" value="1"/>
</dbReference>
<feature type="region of interest" description="Disordered" evidence="3">
    <location>
        <begin position="385"/>
        <end position="533"/>
    </location>
</feature>
<dbReference type="InterPro" id="IPR043502">
    <property type="entry name" value="DNA/RNA_pol_sf"/>
</dbReference>
<dbReference type="GO" id="GO:0003676">
    <property type="term" value="F:nucleic acid binding"/>
    <property type="evidence" value="ECO:0007669"/>
    <property type="project" value="InterPro"/>
</dbReference>
<feature type="compositionally biased region" description="Polar residues" evidence="3">
    <location>
        <begin position="480"/>
        <end position="490"/>
    </location>
</feature>
<dbReference type="InterPro" id="IPR057670">
    <property type="entry name" value="SH3_retrovirus"/>
</dbReference>
<dbReference type="Pfam" id="PF25597">
    <property type="entry name" value="SH3_retrovirus"/>
    <property type="match status" value="1"/>
</dbReference>
<dbReference type="SUPFAM" id="SSF53098">
    <property type="entry name" value="Ribonuclease H-like"/>
    <property type="match status" value="1"/>
</dbReference>
<dbReference type="InterPro" id="IPR039537">
    <property type="entry name" value="Retrotran_Ty1/copia-like"/>
</dbReference>
<feature type="compositionally biased region" description="Pro residues" evidence="3">
    <location>
        <begin position="405"/>
        <end position="415"/>
    </location>
</feature>
<dbReference type="InterPro" id="IPR012337">
    <property type="entry name" value="RNaseH-like_sf"/>
</dbReference>